<accession>A0A0C3BYW8</accession>
<reference evidence="1 2" key="1">
    <citation type="submission" date="2014-04" db="EMBL/GenBank/DDBJ databases">
        <authorList>
            <consortium name="DOE Joint Genome Institute"/>
            <person name="Kuo A."/>
            <person name="Gay G."/>
            <person name="Dore J."/>
            <person name="Kohler A."/>
            <person name="Nagy L.G."/>
            <person name="Floudas D."/>
            <person name="Copeland A."/>
            <person name="Barry K.W."/>
            <person name="Cichocki N."/>
            <person name="Veneault-Fourrey C."/>
            <person name="LaButti K."/>
            <person name="Lindquist E.A."/>
            <person name="Lipzen A."/>
            <person name="Lundell T."/>
            <person name="Morin E."/>
            <person name="Murat C."/>
            <person name="Sun H."/>
            <person name="Tunlid A."/>
            <person name="Henrissat B."/>
            <person name="Grigoriev I.V."/>
            <person name="Hibbett D.S."/>
            <person name="Martin F."/>
            <person name="Nordberg H.P."/>
            <person name="Cantor M.N."/>
            <person name="Hua S.X."/>
        </authorList>
    </citation>
    <scope>NUCLEOTIDE SEQUENCE [LARGE SCALE GENOMIC DNA]</scope>
    <source>
        <strain evidence="2">h7</strain>
    </source>
</reference>
<protein>
    <recommendedName>
        <fullName evidence="3">F-box domain-containing protein</fullName>
    </recommendedName>
</protein>
<keyword evidence="2" id="KW-1185">Reference proteome</keyword>
<dbReference type="Gene3D" id="3.80.10.10">
    <property type="entry name" value="Ribonuclease Inhibitor"/>
    <property type="match status" value="1"/>
</dbReference>
<name>A0A0C3BYW8_HEBCY</name>
<evidence type="ECO:0008006" key="3">
    <source>
        <dbReference type="Google" id="ProtNLM"/>
    </source>
</evidence>
<evidence type="ECO:0000313" key="2">
    <source>
        <dbReference type="Proteomes" id="UP000053424"/>
    </source>
</evidence>
<dbReference type="OrthoDB" id="2982757at2759"/>
<dbReference type="HOGENOM" id="CLU_665737_0_0_1"/>
<proteinExistence type="predicted"/>
<gene>
    <name evidence="1" type="ORF">M413DRAFT_448723</name>
</gene>
<dbReference type="InterPro" id="IPR032675">
    <property type="entry name" value="LRR_dom_sf"/>
</dbReference>
<sequence>MALLYIPEILSLIFIDAFQNATSSVWTLRSVNRTWFYVAGSTPQLWKRLVLNRKSDFTNLDYAEFYLQKSALLPINVLIMLPDDVDVDEIGGVTALLRDQTSRFRSFKLQVRIHEELEAFISSIGEGRPAPLLENLVLKIQRRPKSGNVTEFLSLPAAFTPSPRLAHIELPGWPMPATVPPCPHLSTLTSLTMDAMAFKWGVGLREIIDILDSSPALQHFVFKAPDDFSYDITANLDYPHIISLPDFLTADVTAPGSGADLLRAINAPRLRDVRLDGFRKDTSKERWETSLTGPLSATVHHLSLRSPNLQRLVLEYTVFRSPLEDYALIFSKAGFPQLEEVLLIRTDINDKALLTAGRGPSRFVRGRGSDFSLTLHGCRKVTQQDIIALSTIVKGYVQ</sequence>
<dbReference type="Proteomes" id="UP000053424">
    <property type="component" value="Unassembled WGS sequence"/>
</dbReference>
<dbReference type="AlphaFoldDB" id="A0A0C3BYW8"/>
<reference evidence="2" key="2">
    <citation type="submission" date="2015-01" db="EMBL/GenBank/DDBJ databases">
        <title>Evolutionary Origins and Diversification of the Mycorrhizal Mutualists.</title>
        <authorList>
            <consortium name="DOE Joint Genome Institute"/>
            <consortium name="Mycorrhizal Genomics Consortium"/>
            <person name="Kohler A."/>
            <person name="Kuo A."/>
            <person name="Nagy L.G."/>
            <person name="Floudas D."/>
            <person name="Copeland A."/>
            <person name="Barry K.W."/>
            <person name="Cichocki N."/>
            <person name="Veneault-Fourrey C."/>
            <person name="LaButti K."/>
            <person name="Lindquist E.A."/>
            <person name="Lipzen A."/>
            <person name="Lundell T."/>
            <person name="Morin E."/>
            <person name="Murat C."/>
            <person name="Riley R."/>
            <person name="Ohm R."/>
            <person name="Sun H."/>
            <person name="Tunlid A."/>
            <person name="Henrissat B."/>
            <person name="Grigoriev I.V."/>
            <person name="Hibbett D.S."/>
            <person name="Martin F."/>
        </authorList>
    </citation>
    <scope>NUCLEOTIDE SEQUENCE [LARGE SCALE GENOMIC DNA]</scope>
    <source>
        <strain evidence="2">h7</strain>
    </source>
</reference>
<evidence type="ECO:0000313" key="1">
    <source>
        <dbReference type="EMBL" id="KIM37234.1"/>
    </source>
</evidence>
<organism evidence="1 2">
    <name type="scientific">Hebeloma cylindrosporum</name>
    <dbReference type="NCBI Taxonomy" id="76867"/>
    <lineage>
        <taxon>Eukaryota</taxon>
        <taxon>Fungi</taxon>
        <taxon>Dikarya</taxon>
        <taxon>Basidiomycota</taxon>
        <taxon>Agaricomycotina</taxon>
        <taxon>Agaricomycetes</taxon>
        <taxon>Agaricomycetidae</taxon>
        <taxon>Agaricales</taxon>
        <taxon>Agaricineae</taxon>
        <taxon>Hymenogastraceae</taxon>
        <taxon>Hebeloma</taxon>
    </lineage>
</organism>
<dbReference type="EMBL" id="KN831799">
    <property type="protein sequence ID" value="KIM37234.1"/>
    <property type="molecule type" value="Genomic_DNA"/>
</dbReference>